<protein>
    <recommendedName>
        <fullName evidence="4">Aspartate/glutamate racemase family protein</fullName>
    </recommendedName>
</protein>
<evidence type="ECO:0000313" key="3">
    <source>
        <dbReference type="Proteomes" id="UP000308917"/>
    </source>
</evidence>
<evidence type="ECO:0000313" key="2">
    <source>
        <dbReference type="EMBL" id="THT95957.1"/>
    </source>
</evidence>
<dbReference type="PANTHER" id="PTHR28047:SF5">
    <property type="entry name" value="PROTEIN DCG1"/>
    <property type="match status" value="1"/>
</dbReference>
<accession>A0A4S8EMN7</accession>
<dbReference type="RefSeq" id="WP_136574963.1">
    <property type="nucleotide sequence ID" value="NZ_STFG01000039.1"/>
</dbReference>
<dbReference type="Gene3D" id="3.40.50.12500">
    <property type="match status" value="1"/>
</dbReference>
<evidence type="ECO:0000256" key="1">
    <source>
        <dbReference type="ARBA" id="ARBA00038414"/>
    </source>
</evidence>
<dbReference type="PANTHER" id="PTHR28047">
    <property type="entry name" value="PROTEIN DCG1"/>
    <property type="match status" value="1"/>
</dbReference>
<dbReference type="OrthoDB" id="9791723at2"/>
<comment type="similarity">
    <text evidence="1">Belongs to the HyuE racemase family.</text>
</comment>
<name>A0A4S8EMN7_9BURK</name>
<evidence type="ECO:0008006" key="4">
    <source>
        <dbReference type="Google" id="ProtNLM"/>
    </source>
</evidence>
<reference evidence="2 3" key="1">
    <citation type="journal article" date="2015" name="Antonie Van Leeuwenhoek">
        <title>Lampropedia puyangensis sp. nov., isolated from symptomatic bark of Populus ? euramericana canker and emended description of Lampropedia hyalina (Ehrenberg 1832) Lee et al. 2004.</title>
        <authorList>
            <person name="Li Y."/>
            <person name="Wang T."/>
            <person name="Piao C.G."/>
            <person name="Wang L.F."/>
            <person name="Tian G.Z."/>
            <person name="Zhu T.H."/>
            <person name="Guo M.W."/>
        </authorList>
    </citation>
    <scope>NUCLEOTIDE SEQUENCE [LARGE SCALE GENOMIC DNA]</scope>
    <source>
        <strain evidence="2 3">2-bin</strain>
    </source>
</reference>
<dbReference type="InterPro" id="IPR052186">
    <property type="entry name" value="Hydantoin_racemase-like"/>
</dbReference>
<keyword evidence="3" id="KW-1185">Reference proteome</keyword>
<dbReference type="EMBL" id="STFG01000039">
    <property type="protein sequence ID" value="THT95957.1"/>
    <property type="molecule type" value="Genomic_DNA"/>
</dbReference>
<dbReference type="InterPro" id="IPR015942">
    <property type="entry name" value="Asp/Glu/hydantoin_racemase"/>
</dbReference>
<proteinExistence type="inferred from homology"/>
<organism evidence="2 3">
    <name type="scientific">Lampropedia puyangensis</name>
    <dbReference type="NCBI Taxonomy" id="1330072"/>
    <lineage>
        <taxon>Bacteria</taxon>
        <taxon>Pseudomonadati</taxon>
        <taxon>Pseudomonadota</taxon>
        <taxon>Betaproteobacteria</taxon>
        <taxon>Burkholderiales</taxon>
        <taxon>Comamonadaceae</taxon>
        <taxon>Lampropedia</taxon>
    </lineage>
</organism>
<comment type="caution">
    <text evidence="2">The sequence shown here is derived from an EMBL/GenBank/DDBJ whole genome shotgun (WGS) entry which is preliminary data.</text>
</comment>
<sequence length="226" mass="24139">MRVLLINPNTNTSTTQMMVSVARSHGEPHWQWSHMTADQGSALIDRPESLAVAAQEVMGMHEAIAKSQVDAVIVAAFGDPGMQALRARLPIPVFGIGECAMQAAHRLEQAFSVLTITPLLRESTLSQIQRYGCTTFFNSLVITDAQAQHSAQSTESLIESIGHSIRKAIDIDGSRTLVIGGGPVAAAAAQISATLAEPVTMIQPLVEAVRCVRSLSTARFPSVALR</sequence>
<dbReference type="InterPro" id="IPR053714">
    <property type="entry name" value="Iso_Racemase_Enz_sf"/>
</dbReference>
<dbReference type="Pfam" id="PF01177">
    <property type="entry name" value="Asp_Glu_race"/>
    <property type="match status" value="1"/>
</dbReference>
<dbReference type="GO" id="GO:0047661">
    <property type="term" value="F:amino-acid racemase activity"/>
    <property type="evidence" value="ECO:0007669"/>
    <property type="project" value="InterPro"/>
</dbReference>
<dbReference type="AlphaFoldDB" id="A0A4S8EMN7"/>
<dbReference type="Proteomes" id="UP000308917">
    <property type="component" value="Unassembled WGS sequence"/>
</dbReference>
<gene>
    <name evidence="2" type="ORF">E9531_16970</name>
</gene>